<reference evidence="2" key="1">
    <citation type="journal article" date="2020" name="Microb. Genom.">
        <title>Genetic diversity of clinical and environmental Mucorales isolates obtained from an investigation of mucormycosis cases among solid organ transplant recipients.</title>
        <authorList>
            <person name="Nguyen M.H."/>
            <person name="Kaul D."/>
            <person name="Muto C."/>
            <person name="Cheng S.J."/>
            <person name="Richter R.A."/>
            <person name="Bruno V.M."/>
            <person name="Liu G."/>
            <person name="Beyhan S."/>
            <person name="Sundermann A.J."/>
            <person name="Mounaud S."/>
            <person name="Pasculle A.W."/>
            <person name="Nierman W.C."/>
            <person name="Driscoll E."/>
            <person name="Cumbie R."/>
            <person name="Clancy C.J."/>
            <person name="Dupont C.L."/>
        </authorList>
    </citation>
    <scope>NUCLEOTIDE SEQUENCE</scope>
    <source>
        <strain evidence="2">GL16</strain>
    </source>
</reference>
<comment type="caution">
    <text evidence="2">The sequence shown here is derived from an EMBL/GenBank/DDBJ whole genome shotgun (WGS) entry which is preliminary data.</text>
</comment>
<evidence type="ECO:0000313" key="3">
    <source>
        <dbReference type="Proteomes" id="UP000717996"/>
    </source>
</evidence>
<feature type="compositionally biased region" description="Polar residues" evidence="1">
    <location>
        <begin position="82"/>
        <end position="95"/>
    </location>
</feature>
<feature type="region of interest" description="Disordered" evidence="1">
    <location>
        <begin position="1"/>
        <end position="102"/>
    </location>
</feature>
<gene>
    <name evidence="2" type="ORF">G6F51_013536</name>
</gene>
<protein>
    <submittedName>
        <fullName evidence="2">Uncharacterized protein</fullName>
    </submittedName>
</protein>
<name>A0A9P6XSP1_RHIOR</name>
<dbReference type="Proteomes" id="UP000717996">
    <property type="component" value="Unassembled WGS sequence"/>
</dbReference>
<proteinExistence type="predicted"/>
<dbReference type="EMBL" id="JAANIT010005598">
    <property type="protein sequence ID" value="KAG1531401.1"/>
    <property type="molecule type" value="Genomic_DNA"/>
</dbReference>
<sequence>MREPIAGPSGTVYPQVHPQATQGTPINPPSNHPQDMVNPPGVSLGNPFSGAPPGNGSMLPGGTGVIPSSGIGQPHFPVAGPSGTSSNPATNQQVKTKQKKARKPVRYLPITVRKQDIWNTLAKADAGLTVSEWLAIDKQAARELVDGLRTLRSNPPVATSRGTKRNAQLINTVNRPTNVAHGGAASGLSASVGSFGSPGAVGVYGIEYLGSNLTSSDDSDSWTDSG</sequence>
<organism evidence="2 3">
    <name type="scientific">Rhizopus oryzae</name>
    <name type="common">Mucormycosis agent</name>
    <name type="synonym">Rhizopus arrhizus var. delemar</name>
    <dbReference type="NCBI Taxonomy" id="64495"/>
    <lineage>
        <taxon>Eukaryota</taxon>
        <taxon>Fungi</taxon>
        <taxon>Fungi incertae sedis</taxon>
        <taxon>Mucoromycota</taxon>
        <taxon>Mucoromycotina</taxon>
        <taxon>Mucoromycetes</taxon>
        <taxon>Mucorales</taxon>
        <taxon>Mucorineae</taxon>
        <taxon>Rhizopodaceae</taxon>
        <taxon>Rhizopus</taxon>
    </lineage>
</organism>
<evidence type="ECO:0000256" key="1">
    <source>
        <dbReference type="SAM" id="MobiDB-lite"/>
    </source>
</evidence>
<dbReference type="AlphaFoldDB" id="A0A9P6XSP1"/>
<accession>A0A9P6XSP1</accession>
<evidence type="ECO:0000313" key="2">
    <source>
        <dbReference type="EMBL" id="KAG1531401.1"/>
    </source>
</evidence>